<dbReference type="GO" id="GO:0006457">
    <property type="term" value="P:protein folding"/>
    <property type="evidence" value="ECO:0007669"/>
    <property type="project" value="UniProtKB-ARBA"/>
</dbReference>
<dbReference type="GO" id="GO:0009409">
    <property type="term" value="P:response to cold"/>
    <property type="evidence" value="ECO:0007669"/>
    <property type="project" value="UniProtKB-ARBA"/>
</dbReference>
<evidence type="ECO:0000313" key="5">
    <source>
        <dbReference type="Proteomes" id="UP001634007"/>
    </source>
</evidence>
<comment type="similarity">
    <text evidence="1">Belongs to the prefoldin subunit alpha family.</text>
</comment>
<protein>
    <recommendedName>
        <fullName evidence="6">Prefoldin subunit 3</fullName>
    </recommendedName>
</protein>
<proteinExistence type="inferred from homology"/>
<keyword evidence="5" id="KW-1185">Reference proteome</keyword>
<evidence type="ECO:0008006" key="6">
    <source>
        <dbReference type="Google" id="ProtNLM"/>
    </source>
</evidence>
<evidence type="ECO:0000256" key="1">
    <source>
        <dbReference type="ARBA" id="ARBA00010048"/>
    </source>
</evidence>
<comment type="caution">
    <text evidence="4">The sequence shown here is derived from an EMBL/GenBank/DDBJ whole genome shotgun (WGS) entry which is preliminary data.</text>
</comment>
<dbReference type="Gene3D" id="1.10.287.370">
    <property type="match status" value="1"/>
</dbReference>
<feature type="region of interest" description="Disordered" evidence="3">
    <location>
        <begin position="1"/>
        <end position="22"/>
    </location>
</feature>
<dbReference type="SUPFAM" id="SSF46579">
    <property type="entry name" value="Prefoldin"/>
    <property type="match status" value="1"/>
</dbReference>
<dbReference type="EMBL" id="JBJKBG010000005">
    <property type="protein sequence ID" value="KAL3739319.1"/>
    <property type="molecule type" value="Genomic_DNA"/>
</dbReference>
<dbReference type="CDD" id="cd23156">
    <property type="entry name" value="Prefoldin_3"/>
    <property type="match status" value="1"/>
</dbReference>
<organism evidence="4 5">
    <name type="scientific">Eucalyptus globulus</name>
    <name type="common">Tasmanian blue gum</name>
    <dbReference type="NCBI Taxonomy" id="34317"/>
    <lineage>
        <taxon>Eukaryota</taxon>
        <taxon>Viridiplantae</taxon>
        <taxon>Streptophyta</taxon>
        <taxon>Embryophyta</taxon>
        <taxon>Tracheophyta</taxon>
        <taxon>Spermatophyta</taxon>
        <taxon>Magnoliopsida</taxon>
        <taxon>eudicotyledons</taxon>
        <taxon>Gunneridae</taxon>
        <taxon>Pentapetalae</taxon>
        <taxon>rosids</taxon>
        <taxon>malvids</taxon>
        <taxon>Myrtales</taxon>
        <taxon>Myrtaceae</taxon>
        <taxon>Myrtoideae</taxon>
        <taxon>Eucalypteae</taxon>
        <taxon>Eucalyptus</taxon>
    </lineage>
</organism>
<keyword evidence="2" id="KW-0143">Chaperone</keyword>
<dbReference type="PANTHER" id="PTHR12409:SF0">
    <property type="entry name" value="PREFOLDIN SUBUNIT 3"/>
    <property type="match status" value="1"/>
</dbReference>
<dbReference type="InterPro" id="IPR004127">
    <property type="entry name" value="Prefoldin_subunit_alpha"/>
</dbReference>
<dbReference type="InterPro" id="IPR016655">
    <property type="entry name" value="PFD3"/>
</dbReference>
<evidence type="ECO:0000313" key="4">
    <source>
        <dbReference type="EMBL" id="KAL3739319.1"/>
    </source>
</evidence>
<gene>
    <name evidence="4" type="ORF">ACJRO7_020691</name>
</gene>
<sequence length="157" mass="17416">MKRKREEKETATAAGTGSSRDGGPGRSYEVMLLLLCQHDTFPFSFYWAKIPDFDKCLDIVATLQAKNGSGEALLADFEVSKGIYSRARIEDTDSVCLWLGANVMLLEYSCEEATTLLQKNLEDAKASLEVFVTIARGYNWDVHQKIIRQAGAPAKDS</sequence>
<name>A0ABD3KLV2_EUCGL</name>
<accession>A0ABD3KLV2</accession>
<dbReference type="AlphaFoldDB" id="A0ABD3KLV2"/>
<evidence type="ECO:0000256" key="3">
    <source>
        <dbReference type="SAM" id="MobiDB-lite"/>
    </source>
</evidence>
<feature type="compositionally biased region" description="Basic and acidic residues" evidence="3">
    <location>
        <begin position="1"/>
        <end position="10"/>
    </location>
</feature>
<dbReference type="Pfam" id="PF02996">
    <property type="entry name" value="Prefoldin"/>
    <property type="match status" value="1"/>
</dbReference>
<dbReference type="PANTHER" id="PTHR12409">
    <property type="entry name" value="PREFOLDIN SUBUNIT 3"/>
    <property type="match status" value="1"/>
</dbReference>
<dbReference type="InterPro" id="IPR009053">
    <property type="entry name" value="Prefoldin"/>
</dbReference>
<dbReference type="Proteomes" id="UP001634007">
    <property type="component" value="Unassembled WGS sequence"/>
</dbReference>
<evidence type="ECO:0000256" key="2">
    <source>
        <dbReference type="ARBA" id="ARBA00023186"/>
    </source>
</evidence>
<reference evidence="4 5" key="1">
    <citation type="submission" date="2024-11" db="EMBL/GenBank/DDBJ databases">
        <title>Chromosome-level genome assembly of Eucalyptus globulus Labill. provides insights into its genome evolution.</title>
        <authorList>
            <person name="Li X."/>
        </authorList>
    </citation>
    <scope>NUCLEOTIDE SEQUENCE [LARGE SCALE GENOMIC DNA]</scope>
    <source>
        <strain evidence="4">CL2024</strain>
        <tissue evidence="4">Fresh tender leaves</tissue>
    </source>
</reference>